<dbReference type="RefSeq" id="WP_073009058.1">
    <property type="nucleotide sequence ID" value="NZ_FQZO01000005.1"/>
</dbReference>
<evidence type="ECO:0000313" key="1">
    <source>
        <dbReference type="EMBL" id="SHJ51576.1"/>
    </source>
</evidence>
<accession>A0A1M6JY15</accession>
<dbReference type="SUPFAM" id="SSF56281">
    <property type="entry name" value="Metallo-hydrolase/oxidoreductase"/>
    <property type="match status" value="1"/>
</dbReference>
<dbReference type="OrthoDB" id="9789133at2"/>
<dbReference type="STRING" id="1121298.SAMN05444401_3275"/>
<dbReference type="PANTHER" id="PTHR42967:SF1">
    <property type="entry name" value="MBL FOLD METALLO-HYDROLASE"/>
    <property type="match status" value="1"/>
</dbReference>
<dbReference type="Gene3D" id="3.60.15.10">
    <property type="entry name" value="Ribonuclease Z/Hydroxyacylglutathione hydrolase-like"/>
    <property type="match status" value="1"/>
</dbReference>
<dbReference type="EMBL" id="FQZO01000005">
    <property type="protein sequence ID" value="SHJ51576.1"/>
    <property type="molecule type" value="Genomic_DNA"/>
</dbReference>
<dbReference type="AlphaFoldDB" id="A0A1M6JY15"/>
<dbReference type="InterPro" id="IPR036866">
    <property type="entry name" value="RibonucZ/Hydroxyglut_hydro"/>
</dbReference>
<sequence length="216" mass="24417">MKIQWIAHSCFLIEDSLGKRILTDPFHKSIGYEPYKESIQAVTISHNHFDHNNSEGYADKSIIINTCGFHDLGFVKVHGFSSYHDNLQGAKRGNNIIFVYEIDGFRLCHLGDLGHALDSEYVSKLGAIDILFIPVGGHYTLDGNEAYKLCSVIKSSIVIPMHYHTSDNTMSLDGPEEFIVHMKNVEKIQGNTFLIESKEPYKNKVILLTPKEIKFS</sequence>
<organism evidence="1 2">
    <name type="scientific">Clostridium amylolyticum</name>
    <dbReference type="NCBI Taxonomy" id="1121298"/>
    <lineage>
        <taxon>Bacteria</taxon>
        <taxon>Bacillati</taxon>
        <taxon>Bacillota</taxon>
        <taxon>Clostridia</taxon>
        <taxon>Eubacteriales</taxon>
        <taxon>Clostridiaceae</taxon>
        <taxon>Clostridium</taxon>
    </lineage>
</organism>
<reference evidence="1 2" key="1">
    <citation type="submission" date="2016-11" db="EMBL/GenBank/DDBJ databases">
        <authorList>
            <person name="Jaros S."/>
            <person name="Januszkiewicz K."/>
            <person name="Wedrychowicz H."/>
        </authorList>
    </citation>
    <scope>NUCLEOTIDE SEQUENCE [LARGE SCALE GENOMIC DNA]</scope>
    <source>
        <strain evidence="1 2">DSM 21864</strain>
    </source>
</reference>
<dbReference type="PANTHER" id="PTHR42967">
    <property type="entry name" value="METAL DEPENDENT HYDROLASE"/>
    <property type="match status" value="1"/>
</dbReference>
<dbReference type="Proteomes" id="UP000184080">
    <property type="component" value="Unassembled WGS sequence"/>
</dbReference>
<dbReference type="Pfam" id="PF13483">
    <property type="entry name" value="Lactamase_B_3"/>
    <property type="match status" value="1"/>
</dbReference>
<keyword evidence="2" id="KW-1185">Reference proteome</keyword>
<name>A0A1M6JY15_9CLOT</name>
<protein>
    <submittedName>
        <fullName evidence="1">L-ascorbate metabolism protein UlaG, beta-lactamase superfamily</fullName>
    </submittedName>
</protein>
<evidence type="ECO:0000313" key="2">
    <source>
        <dbReference type="Proteomes" id="UP000184080"/>
    </source>
</evidence>
<gene>
    <name evidence="1" type="ORF">SAMN05444401_3275</name>
</gene>
<proteinExistence type="predicted"/>